<dbReference type="Gene3D" id="3.40.50.300">
    <property type="entry name" value="P-loop containing nucleotide triphosphate hydrolases"/>
    <property type="match status" value="1"/>
</dbReference>
<evidence type="ECO:0000256" key="6">
    <source>
        <dbReference type="ARBA" id="ARBA00023242"/>
    </source>
</evidence>
<dbReference type="Pfam" id="PF02463">
    <property type="entry name" value="SMC_N"/>
    <property type="match status" value="1"/>
</dbReference>
<dbReference type="InterPro" id="IPR003395">
    <property type="entry name" value="RecF/RecN/SMC_N"/>
</dbReference>
<keyword evidence="3" id="KW-0547">Nucleotide-binding</keyword>
<keyword evidence="6" id="KW-0539">Nucleus</keyword>
<dbReference type="Gene3D" id="1.10.287.1490">
    <property type="match status" value="1"/>
</dbReference>
<evidence type="ECO:0000256" key="5">
    <source>
        <dbReference type="ARBA" id="ARBA00023054"/>
    </source>
</evidence>
<evidence type="ECO:0000259" key="9">
    <source>
        <dbReference type="SMART" id="SM00968"/>
    </source>
</evidence>
<protein>
    <submittedName>
        <fullName evidence="10">Structural maintenance of chromosomes protein 4</fullName>
    </submittedName>
</protein>
<dbReference type="Proteomes" id="UP000094527">
    <property type="component" value="Unassembled WGS sequence"/>
</dbReference>
<keyword evidence="11" id="KW-1185">Reference proteome</keyword>
<dbReference type="GO" id="GO:0005634">
    <property type="term" value="C:nucleus"/>
    <property type="evidence" value="ECO:0007669"/>
    <property type="project" value="UniProtKB-SubCell"/>
</dbReference>
<keyword evidence="5 7" id="KW-0175">Coiled coil</keyword>
<evidence type="ECO:0000256" key="2">
    <source>
        <dbReference type="ARBA" id="ARBA00006005"/>
    </source>
</evidence>
<dbReference type="Gene3D" id="3.30.70.1620">
    <property type="match status" value="1"/>
</dbReference>
<feature type="domain" description="SMC hinge" evidence="9">
    <location>
        <begin position="613"/>
        <end position="729"/>
    </location>
</feature>
<dbReference type="EMBL" id="LJIJ01000734">
    <property type="protein sequence ID" value="ODM94908.1"/>
    <property type="molecule type" value="Genomic_DNA"/>
</dbReference>
<evidence type="ECO:0000256" key="7">
    <source>
        <dbReference type="SAM" id="Coils"/>
    </source>
</evidence>
<dbReference type="AlphaFoldDB" id="A0A1D2MPT5"/>
<dbReference type="GO" id="GO:0007076">
    <property type="term" value="P:mitotic chromosome condensation"/>
    <property type="evidence" value="ECO:0007669"/>
    <property type="project" value="TreeGrafter"/>
</dbReference>
<evidence type="ECO:0000313" key="10">
    <source>
        <dbReference type="EMBL" id="ODM94908.1"/>
    </source>
</evidence>
<dbReference type="InterPro" id="IPR010935">
    <property type="entry name" value="SMC_hinge"/>
</dbReference>
<name>A0A1D2MPT5_ORCCI</name>
<dbReference type="GO" id="GO:0005524">
    <property type="term" value="F:ATP binding"/>
    <property type="evidence" value="ECO:0007669"/>
    <property type="project" value="UniProtKB-KW"/>
</dbReference>
<dbReference type="SMART" id="SM00968">
    <property type="entry name" value="SMC_hinge"/>
    <property type="match status" value="1"/>
</dbReference>
<evidence type="ECO:0000256" key="8">
    <source>
        <dbReference type="SAM" id="MobiDB-lite"/>
    </source>
</evidence>
<comment type="caution">
    <text evidence="10">The sequence shown here is derived from an EMBL/GenBank/DDBJ whole genome shotgun (WGS) entry which is preliminary data.</text>
</comment>
<feature type="compositionally biased region" description="Acidic residues" evidence="8">
    <location>
        <begin position="36"/>
        <end position="45"/>
    </location>
</feature>
<comment type="similarity">
    <text evidence="2">Belongs to the SMC family. SMC4 subfamily.</text>
</comment>
<dbReference type="InterPro" id="IPR027417">
    <property type="entry name" value="P-loop_NTPase"/>
</dbReference>
<dbReference type="OMA" id="HECTENE"/>
<dbReference type="InterPro" id="IPR036277">
    <property type="entry name" value="SMC_hinge_sf"/>
</dbReference>
<proteinExistence type="inferred from homology"/>
<dbReference type="OrthoDB" id="5575062at2759"/>
<dbReference type="PANTHER" id="PTHR18937:SF172">
    <property type="entry name" value="STRUCTURAL MAINTENANCE OF CHROMOSOMES PROTEIN"/>
    <property type="match status" value="1"/>
</dbReference>
<feature type="coiled-coil region" evidence="7">
    <location>
        <begin position="333"/>
        <end position="539"/>
    </location>
</feature>
<comment type="subcellular location">
    <subcellularLocation>
        <location evidence="1">Nucleus</location>
    </subcellularLocation>
</comment>
<evidence type="ECO:0000256" key="1">
    <source>
        <dbReference type="ARBA" id="ARBA00004123"/>
    </source>
</evidence>
<accession>A0A1D2MPT5</accession>
<dbReference type="Gene3D" id="1.20.1060.20">
    <property type="match status" value="1"/>
</dbReference>
<dbReference type="SUPFAM" id="SSF52540">
    <property type="entry name" value="P-loop containing nucleoside triphosphate hydrolases"/>
    <property type="match status" value="1"/>
</dbReference>
<evidence type="ECO:0000313" key="11">
    <source>
        <dbReference type="Proteomes" id="UP000094527"/>
    </source>
</evidence>
<feature type="region of interest" description="Disordered" evidence="8">
    <location>
        <begin position="1"/>
        <end position="45"/>
    </location>
</feature>
<reference evidence="10 11" key="1">
    <citation type="journal article" date="2016" name="Genome Biol. Evol.">
        <title>Gene Family Evolution Reflects Adaptation to Soil Environmental Stressors in the Genome of the Collembolan Orchesella cincta.</title>
        <authorList>
            <person name="Faddeeva-Vakhrusheva A."/>
            <person name="Derks M.F."/>
            <person name="Anvar S.Y."/>
            <person name="Agamennone V."/>
            <person name="Suring W."/>
            <person name="Smit S."/>
            <person name="van Straalen N.M."/>
            <person name="Roelofs D."/>
        </authorList>
    </citation>
    <scope>NUCLEOTIDE SEQUENCE [LARGE SCALE GENOMIC DNA]</scope>
    <source>
        <tissue evidence="10">Mixed pool</tissue>
    </source>
</reference>
<evidence type="ECO:0000256" key="4">
    <source>
        <dbReference type="ARBA" id="ARBA00022840"/>
    </source>
</evidence>
<keyword evidence="4" id="KW-0067">ATP-binding</keyword>
<dbReference type="GO" id="GO:0000796">
    <property type="term" value="C:condensin complex"/>
    <property type="evidence" value="ECO:0007669"/>
    <property type="project" value="TreeGrafter"/>
</dbReference>
<dbReference type="Pfam" id="PF06470">
    <property type="entry name" value="SMC_hinge"/>
    <property type="match status" value="1"/>
</dbReference>
<dbReference type="SUPFAM" id="SSF75553">
    <property type="entry name" value="Smc hinge domain"/>
    <property type="match status" value="1"/>
</dbReference>
<dbReference type="STRING" id="48709.A0A1D2MPT5"/>
<sequence>MPIKRPSGSPLRSRKRPRAKPSTGGINEVGGPAAREEDEEDEDVQADYQEEGGYYVEDIHIPPPMKLTERPTKGERLIIEKIECENFKSYGGVKVMGPFHKSFSAIVGPNGNGKSNIIDAMLFVFGYRAKKIRCKKVSVLIHKSELLPRVSSCAVTVHFVKIIDNGDDDPSDEVNVVPNSKVTVCRRAYQNNSSSYILNGRKVVFAEVAELLKKNGIDIVHNRFLILQGEVEQIAQMPPKATNTHETGFLEFIDEIIGTKRYEKPLEQLKVKMEEIEVTRESKSQRVTLAQQHKQGLVEPMKKATAFLRDRNTKIRTNHVLHQVKAYHYRKQGAEKSEKLKGLEETKSEIQNRLDEINKYNEERRQEYAEAEKAYKVAESNYKKYKKRMDDADEKYVTLNREVKTSNEERKKKMKDIEKLAEELEKLQGLPERHGAEIGKLEKRKVELTSDIQTEEKATKGDMDKLIKQMDQCVAEKQKLDAKFRQLKAVVDEKKALRDTLQKELDRSKSNEETEKNKLIKLQEELQELEKTVKRKSGEGLNLDPDLIRKKEAEATKNRGKAASMENLEQEKRATYMNLRGKFSDAQESMRGGMITDSVDKAMFAAKQGGRFGGLYGRLKDLATIDNKYNIGATAASSMTDYWVVDSDQTAAECITFLKEKRLPSQSFLCLNQMGSYARRSKDPFRTPADSLRIFDLFKITHPELAPVFYRAYSDTLIAENIDIASKVAYGGSQRHRTVTCQGEIIETTG</sequence>
<organism evidence="10 11">
    <name type="scientific">Orchesella cincta</name>
    <name type="common">Springtail</name>
    <name type="synonym">Podura cincta</name>
    <dbReference type="NCBI Taxonomy" id="48709"/>
    <lineage>
        <taxon>Eukaryota</taxon>
        <taxon>Metazoa</taxon>
        <taxon>Ecdysozoa</taxon>
        <taxon>Arthropoda</taxon>
        <taxon>Hexapoda</taxon>
        <taxon>Collembola</taxon>
        <taxon>Entomobryomorpha</taxon>
        <taxon>Entomobryoidea</taxon>
        <taxon>Orchesellidae</taxon>
        <taxon>Orchesellinae</taxon>
        <taxon>Orchesella</taxon>
    </lineage>
</organism>
<gene>
    <name evidence="10" type="ORF">Ocin01_11770</name>
</gene>
<dbReference type="PANTHER" id="PTHR18937">
    <property type="entry name" value="STRUCTURAL MAINTENANCE OF CHROMOSOMES SMC FAMILY MEMBER"/>
    <property type="match status" value="1"/>
</dbReference>
<evidence type="ECO:0000256" key="3">
    <source>
        <dbReference type="ARBA" id="ARBA00022741"/>
    </source>
</evidence>